<dbReference type="InterPro" id="IPR002831">
    <property type="entry name" value="Tscrpt_reg_TrmB_N"/>
</dbReference>
<evidence type="ECO:0000313" key="4">
    <source>
        <dbReference type="Proteomes" id="UP000294678"/>
    </source>
</evidence>
<dbReference type="InterPro" id="IPR036388">
    <property type="entry name" value="WH-like_DNA-bd_sf"/>
</dbReference>
<feature type="domain" description="Transcription regulator TrmB C-terminal" evidence="2">
    <location>
        <begin position="113"/>
        <end position="223"/>
    </location>
</feature>
<dbReference type="CDD" id="cd09124">
    <property type="entry name" value="PLDc_like_TrmB_middle"/>
    <property type="match status" value="1"/>
</dbReference>
<dbReference type="InterPro" id="IPR051797">
    <property type="entry name" value="TrmB-like"/>
</dbReference>
<dbReference type="Gene3D" id="1.10.10.10">
    <property type="entry name" value="Winged helix-like DNA-binding domain superfamily/Winged helix DNA-binding domain"/>
    <property type="match status" value="1"/>
</dbReference>
<gene>
    <name evidence="3" type="ORF">EV215_0352</name>
</gene>
<proteinExistence type="predicted"/>
<dbReference type="PANTHER" id="PTHR34293:SF1">
    <property type="entry name" value="HTH-TYPE TRANSCRIPTIONAL REGULATOR TRMBL2"/>
    <property type="match status" value="1"/>
</dbReference>
<dbReference type="PANTHER" id="PTHR34293">
    <property type="entry name" value="HTH-TYPE TRANSCRIPTIONAL REGULATOR TRMBL2"/>
    <property type="match status" value="1"/>
</dbReference>
<evidence type="ECO:0000259" key="1">
    <source>
        <dbReference type="Pfam" id="PF01978"/>
    </source>
</evidence>
<name>A0AA46E129_9FUSO</name>
<dbReference type="InterPro" id="IPR036390">
    <property type="entry name" value="WH_DNA-bd_sf"/>
</dbReference>
<reference evidence="3 4" key="1">
    <citation type="submission" date="2019-03" db="EMBL/GenBank/DDBJ databases">
        <title>Genomic Encyclopedia of Type Strains, Phase IV (KMG-IV): sequencing the most valuable type-strain genomes for metagenomic binning, comparative biology and taxonomic classification.</title>
        <authorList>
            <person name="Goeker M."/>
        </authorList>
    </citation>
    <scope>NUCLEOTIDE SEQUENCE [LARGE SCALE GENOMIC DNA]</scope>
    <source>
        <strain evidence="3 4">DSM 100055</strain>
    </source>
</reference>
<organism evidence="3 4">
    <name type="scientific">Hypnocyclicus thermotrophus</name>
    <dbReference type="NCBI Taxonomy" id="1627895"/>
    <lineage>
        <taxon>Bacteria</taxon>
        <taxon>Fusobacteriati</taxon>
        <taxon>Fusobacteriota</taxon>
        <taxon>Fusobacteriia</taxon>
        <taxon>Fusobacteriales</taxon>
        <taxon>Fusobacteriaceae</taxon>
        <taxon>Hypnocyclicus</taxon>
    </lineage>
</organism>
<dbReference type="AlphaFoldDB" id="A0AA46E129"/>
<dbReference type="Pfam" id="PF01978">
    <property type="entry name" value="TrmB"/>
    <property type="match status" value="1"/>
</dbReference>
<comment type="caution">
    <text evidence="3">The sequence shown here is derived from an EMBL/GenBank/DDBJ whole genome shotgun (WGS) entry which is preliminary data.</text>
</comment>
<dbReference type="EMBL" id="SOBG01000001">
    <property type="protein sequence ID" value="TDT72542.1"/>
    <property type="molecule type" value="Genomic_DNA"/>
</dbReference>
<accession>A0AA46E129</accession>
<evidence type="ECO:0000259" key="2">
    <source>
        <dbReference type="Pfam" id="PF11495"/>
    </source>
</evidence>
<feature type="domain" description="Transcription regulator TrmB N-terminal" evidence="1">
    <location>
        <begin position="9"/>
        <end position="71"/>
    </location>
</feature>
<evidence type="ECO:0000313" key="3">
    <source>
        <dbReference type="EMBL" id="TDT72542.1"/>
    </source>
</evidence>
<protein>
    <submittedName>
        <fullName evidence="3">Sugar-specific transcriptional regulator TrmB</fullName>
    </submittedName>
</protein>
<dbReference type="InterPro" id="IPR021586">
    <property type="entry name" value="Tscrpt_reg_TrmB_C"/>
</dbReference>
<dbReference type="Pfam" id="PF11495">
    <property type="entry name" value="Regulator_TrmB"/>
    <property type="match status" value="1"/>
</dbReference>
<dbReference type="Proteomes" id="UP000294678">
    <property type="component" value="Unassembled WGS sequence"/>
</dbReference>
<dbReference type="SUPFAM" id="SSF46785">
    <property type="entry name" value="Winged helix' DNA-binding domain"/>
    <property type="match status" value="1"/>
</dbReference>
<sequence>MVNIIINTLSKFGFTEIESKVYYELIKNPNSNGSQIAKILNLPRTSVYSALDKLLKKGCVFLLAENDSNKYIALESSKLLKKLKKEYMEGIELLNDEFKKISINDENNQYININGEEIFFEKIREMIKNAKEEIYINTNFDLNLFEKEFLELKKKKIRIILFTFEDIDYSHLGIEVFSKKFTGKCRDDYKRMMIVIDMKEACIGEKGRNKELIGSFTKNRLLIDIVTEHIHHDIYLTNLSNFYNIDMNKIKINTKHENLFN</sequence>
<keyword evidence="4" id="KW-1185">Reference proteome</keyword>